<comment type="subcellular location">
    <subcellularLocation>
        <location evidence="1">Membrane</location>
        <topology evidence="1">Single-pass type I membrane protein</topology>
    </subcellularLocation>
</comment>
<evidence type="ECO:0000256" key="12">
    <source>
        <dbReference type="RuleBase" id="RU000304"/>
    </source>
</evidence>
<dbReference type="SMART" id="SM00220">
    <property type="entry name" value="S_TKc"/>
    <property type="match status" value="1"/>
</dbReference>
<dbReference type="InterPro" id="IPR001245">
    <property type="entry name" value="Ser-Thr/Tyr_kinase_cat_dom"/>
</dbReference>
<keyword evidence="6 12" id="KW-0547">Nucleotide-binding</keyword>
<proteinExistence type="inferred from homology"/>
<evidence type="ECO:0000256" key="5">
    <source>
        <dbReference type="ARBA" id="ARBA00022729"/>
    </source>
</evidence>
<keyword evidence="14" id="KW-1185">Reference proteome</keyword>
<organism evidence="13 14">
    <name type="scientific">Lupinus albus</name>
    <name type="common">White lupine</name>
    <name type="synonym">Lupinus termis</name>
    <dbReference type="NCBI Taxonomy" id="3870"/>
    <lineage>
        <taxon>Eukaryota</taxon>
        <taxon>Viridiplantae</taxon>
        <taxon>Streptophyta</taxon>
        <taxon>Embryophyta</taxon>
        <taxon>Tracheophyta</taxon>
        <taxon>Spermatophyta</taxon>
        <taxon>Magnoliopsida</taxon>
        <taxon>eudicotyledons</taxon>
        <taxon>Gunneridae</taxon>
        <taxon>Pentapetalae</taxon>
        <taxon>rosids</taxon>
        <taxon>fabids</taxon>
        <taxon>Fabales</taxon>
        <taxon>Fabaceae</taxon>
        <taxon>Papilionoideae</taxon>
        <taxon>50 kb inversion clade</taxon>
        <taxon>genistoids sensu lato</taxon>
        <taxon>core genistoids</taxon>
        <taxon>Genisteae</taxon>
        <taxon>Lupinus</taxon>
    </lineage>
</organism>
<dbReference type="Gene3D" id="1.10.510.10">
    <property type="entry name" value="Transferase(Phosphotransferase) domain 1"/>
    <property type="match status" value="1"/>
</dbReference>
<evidence type="ECO:0000256" key="1">
    <source>
        <dbReference type="ARBA" id="ARBA00004479"/>
    </source>
</evidence>
<sequence>MSSVESTGSSGSAGAIFFLVSMVVIVAKIGIFYCVCRKRICQSVSPEPQFMTLTMDKFLTDMEREKPIRFSDQQLRIATGNYSNLLGSGGFGAVYKGIFSNGTIVAVKVLYGSSDKRIEDQFKAEVSTIGRTRHFNLVRLYGFCFERNMRALVYEYMVNGSLDRYLFHQNNTLGFEKLHEIAVGTARGISYLHEECQQRIIHYDIKPGNILLDKNFNPKVADFGLAKLCNRENTHITMTGGRGTPGYAAPELWMPFPITHKCDVYSFGILLFEIIGRRKNVDVSLPESQEWFPILVWKRFDTGQLEELTIACGIEEKDKEIAERMVKVALTCVQYRPESRPMMSVVVKMLEGSLEIPDPLNPFQHLMDGIFAAHPVPTSQSYTNTSISSGSCVMATDSSAVCTTPITRRYEIELDSSNG</sequence>
<evidence type="ECO:0000256" key="7">
    <source>
        <dbReference type="ARBA" id="ARBA00022777"/>
    </source>
</evidence>
<dbReference type="InterPro" id="IPR017441">
    <property type="entry name" value="Protein_kinase_ATP_BS"/>
</dbReference>
<keyword evidence="9" id="KW-1133">Transmembrane helix</keyword>
<dbReference type="PANTHER" id="PTHR27009">
    <property type="entry name" value="RUST RESISTANCE KINASE LR10-RELATED"/>
    <property type="match status" value="1"/>
</dbReference>
<comment type="similarity">
    <text evidence="12">Belongs to the protein kinase superfamily.</text>
</comment>
<dbReference type="PROSITE" id="PS50011">
    <property type="entry name" value="PROTEIN_KINASE_DOM"/>
    <property type="match status" value="1"/>
</dbReference>
<evidence type="ECO:0000313" key="13">
    <source>
        <dbReference type="EMBL" id="KAE9594298.1"/>
    </source>
</evidence>
<keyword evidence="3" id="KW-0808">Transferase</keyword>
<dbReference type="InterPro" id="IPR008271">
    <property type="entry name" value="Ser/Thr_kinase_AS"/>
</dbReference>
<dbReference type="OrthoDB" id="4062651at2759"/>
<evidence type="ECO:0000256" key="6">
    <source>
        <dbReference type="ARBA" id="ARBA00022741"/>
    </source>
</evidence>
<keyword evidence="7" id="KW-0418">Kinase</keyword>
<dbReference type="Proteomes" id="UP000447434">
    <property type="component" value="Chromosome 18"/>
</dbReference>
<dbReference type="PROSITE" id="PS00108">
    <property type="entry name" value="PROTEIN_KINASE_ST"/>
    <property type="match status" value="1"/>
</dbReference>
<dbReference type="Pfam" id="PF07714">
    <property type="entry name" value="PK_Tyr_Ser-Thr"/>
    <property type="match status" value="1"/>
</dbReference>
<protein>
    <submittedName>
        <fullName evidence="13">Uncharacterized protein</fullName>
    </submittedName>
</protein>
<dbReference type="GO" id="GO:0004674">
    <property type="term" value="F:protein serine/threonine kinase activity"/>
    <property type="evidence" value="ECO:0007669"/>
    <property type="project" value="UniProtKB-KW"/>
</dbReference>
<accession>A0A6A5P2E2</accession>
<dbReference type="GO" id="GO:0005524">
    <property type="term" value="F:ATP binding"/>
    <property type="evidence" value="ECO:0007669"/>
    <property type="project" value="UniProtKB-UniRule"/>
</dbReference>
<keyword evidence="11" id="KW-0325">Glycoprotein</keyword>
<dbReference type="Gene3D" id="3.30.200.20">
    <property type="entry name" value="Phosphorylase Kinase, domain 1"/>
    <property type="match status" value="1"/>
</dbReference>
<reference evidence="14" key="1">
    <citation type="journal article" date="2020" name="Nat. Commun.">
        <title>Genome sequence of the cluster root forming white lupin.</title>
        <authorList>
            <person name="Hufnagel B."/>
            <person name="Marques A."/>
            <person name="Soriano A."/>
            <person name="Marques L."/>
            <person name="Divol F."/>
            <person name="Doumas P."/>
            <person name="Sallet E."/>
            <person name="Mancinotti D."/>
            <person name="Carrere S."/>
            <person name="Marande W."/>
            <person name="Arribat S."/>
            <person name="Keller J."/>
            <person name="Huneau C."/>
            <person name="Blein T."/>
            <person name="Aime D."/>
            <person name="Laguerre M."/>
            <person name="Taylor J."/>
            <person name="Schubert V."/>
            <person name="Nelson M."/>
            <person name="Geu-Flores F."/>
            <person name="Crespi M."/>
            <person name="Gallardo-Guerrero K."/>
            <person name="Delaux P.-M."/>
            <person name="Salse J."/>
            <person name="Berges H."/>
            <person name="Guyot R."/>
            <person name="Gouzy J."/>
            <person name="Peret B."/>
        </authorList>
    </citation>
    <scope>NUCLEOTIDE SEQUENCE [LARGE SCALE GENOMIC DNA]</scope>
    <source>
        <strain evidence="14">cv. Amiga</strain>
    </source>
</reference>
<evidence type="ECO:0000256" key="10">
    <source>
        <dbReference type="ARBA" id="ARBA00023136"/>
    </source>
</evidence>
<name>A0A6A5P2E2_LUPAL</name>
<dbReference type="InterPro" id="IPR045874">
    <property type="entry name" value="LRK10/LRL21-25-like"/>
</dbReference>
<dbReference type="SUPFAM" id="SSF56112">
    <property type="entry name" value="Protein kinase-like (PK-like)"/>
    <property type="match status" value="1"/>
</dbReference>
<evidence type="ECO:0000256" key="4">
    <source>
        <dbReference type="ARBA" id="ARBA00022692"/>
    </source>
</evidence>
<evidence type="ECO:0000256" key="3">
    <source>
        <dbReference type="ARBA" id="ARBA00022679"/>
    </source>
</evidence>
<evidence type="ECO:0000256" key="2">
    <source>
        <dbReference type="ARBA" id="ARBA00022527"/>
    </source>
</evidence>
<dbReference type="InterPro" id="IPR011009">
    <property type="entry name" value="Kinase-like_dom_sf"/>
</dbReference>
<dbReference type="AlphaFoldDB" id="A0A6A5P2E2"/>
<dbReference type="GO" id="GO:0016020">
    <property type="term" value="C:membrane"/>
    <property type="evidence" value="ECO:0007669"/>
    <property type="project" value="UniProtKB-SubCell"/>
</dbReference>
<dbReference type="CDD" id="cd14066">
    <property type="entry name" value="STKc_IRAK"/>
    <property type="match status" value="1"/>
</dbReference>
<evidence type="ECO:0000313" key="14">
    <source>
        <dbReference type="Proteomes" id="UP000447434"/>
    </source>
</evidence>
<gene>
    <name evidence="13" type="ORF">Lalb_Chr18g0052301</name>
</gene>
<keyword evidence="8 12" id="KW-0067">ATP-binding</keyword>
<comment type="caution">
    <text evidence="13">The sequence shown here is derived from an EMBL/GenBank/DDBJ whole genome shotgun (WGS) entry which is preliminary data.</text>
</comment>
<evidence type="ECO:0000256" key="11">
    <source>
        <dbReference type="ARBA" id="ARBA00023180"/>
    </source>
</evidence>
<dbReference type="FunFam" id="3.30.200.20:FF:000178">
    <property type="entry name" value="serine/threonine-protein kinase PBS1-like"/>
    <property type="match status" value="1"/>
</dbReference>
<keyword evidence="10" id="KW-0472">Membrane</keyword>
<dbReference type="InterPro" id="IPR000719">
    <property type="entry name" value="Prot_kinase_dom"/>
</dbReference>
<dbReference type="EMBL" id="WOCE01000018">
    <property type="protein sequence ID" value="KAE9594298.1"/>
    <property type="molecule type" value="Genomic_DNA"/>
</dbReference>
<evidence type="ECO:0000256" key="9">
    <source>
        <dbReference type="ARBA" id="ARBA00022989"/>
    </source>
</evidence>
<evidence type="ECO:0000256" key="8">
    <source>
        <dbReference type="ARBA" id="ARBA00022840"/>
    </source>
</evidence>
<dbReference type="PROSITE" id="PS00107">
    <property type="entry name" value="PROTEIN_KINASE_ATP"/>
    <property type="match status" value="1"/>
</dbReference>
<keyword evidence="5" id="KW-0732">Signal</keyword>
<keyword evidence="2 12" id="KW-0723">Serine/threonine-protein kinase</keyword>
<dbReference type="FunFam" id="1.10.510.10:FF:000537">
    <property type="entry name" value="Putative receptor-like protein kinase"/>
    <property type="match status" value="1"/>
</dbReference>
<keyword evidence="4" id="KW-0812">Transmembrane</keyword>